<feature type="domain" description="CCAAT-binding factor" evidence="2">
    <location>
        <begin position="298"/>
        <end position="447"/>
    </location>
</feature>
<protein>
    <submittedName>
        <fullName evidence="3">NOC4</fullName>
    </submittedName>
</protein>
<dbReference type="PANTHER" id="PTHR12455:SF0">
    <property type="entry name" value="NUCLEOLAR COMPLEX PROTEIN 4 HOMOLOG"/>
    <property type="match status" value="1"/>
</dbReference>
<evidence type="ECO:0000256" key="1">
    <source>
        <dbReference type="ARBA" id="ARBA00007797"/>
    </source>
</evidence>
<dbReference type="EMBL" id="CACVKT020009757">
    <property type="protein sequence ID" value="CAC5423284.1"/>
    <property type="molecule type" value="Genomic_DNA"/>
</dbReference>
<accession>A0A6J8ERP1</accession>
<dbReference type="InterPro" id="IPR005612">
    <property type="entry name" value="CCAAT-binding_factor"/>
</dbReference>
<name>A0A6J8ERP1_MYTCO</name>
<dbReference type="OrthoDB" id="10263185at2759"/>
<dbReference type="GO" id="GO:0032040">
    <property type="term" value="C:small-subunit processome"/>
    <property type="evidence" value="ECO:0007669"/>
    <property type="project" value="TreeGrafter"/>
</dbReference>
<gene>
    <name evidence="3" type="ORF">MCOR_55272</name>
</gene>
<reference evidence="3 4" key="1">
    <citation type="submission" date="2020-06" db="EMBL/GenBank/DDBJ databases">
        <authorList>
            <person name="Li R."/>
            <person name="Bekaert M."/>
        </authorList>
    </citation>
    <scope>NUCLEOTIDE SEQUENCE [LARGE SCALE GENOMIC DNA]</scope>
    <source>
        <strain evidence="4">wild</strain>
    </source>
</reference>
<dbReference type="GO" id="GO:0042254">
    <property type="term" value="P:ribosome biogenesis"/>
    <property type="evidence" value="ECO:0007669"/>
    <property type="project" value="InterPro"/>
</dbReference>
<sequence length="509" mass="58693">MADKTHVKNVVLLKNIKEKAKSCCDSPKFANNILDIINFAQTEDKSVLTACVKAFHRIFIQFIGNEELYMSPEVDDESKEGKYKIWLNQRYKDVYERLTELLLCKHATVKELSLSTLMRLITAEGHNPITAITAKQSHFPIQRFQEIMRGLISEDYNHKDLISRFQEYLDYDDVRFHVLKFLIKDIKEKKQQPYSDEYLNNMYAMLEQISFPLIDNEVLSNCLCKAPDDLSVFKVSSLKEQKKLFSSAWVQFLQFKLTSSLYRSVLVILHDKVMPYMTNPLLLSDFLTESYNVGGAISLLALNGLFILVHKFNLDYPEFFTKLYALFEPGVFHAKYRARFFFLADLFLTSSHLPAYLVAAFAKKLSRLCLTAPAPGLTIAIPFIYNLINRHPNCNVLIHRTDGSTELSADPFLIDEPDPSKCKALESSLWELKTLQTHYNPDISKSANRIEHPLQTSEIDLSELLENNYHQLFEKETRKKIKIAPVTFIPPKGLLVTNDDKIGLCWTMD</sequence>
<proteinExistence type="inferred from homology"/>
<organism evidence="3 4">
    <name type="scientific">Mytilus coruscus</name>
    <name type="common">Sea mussel</name>
    <dbReference type="NCBI Taxonomy" id="42192"/>
    <lineage>
        <taxon>Eukaryota</taxon>
        <taxon>Metazoa</taxon>
        <taxon>Spiralia</taxon>
        <taxon>Lophotrochozoa</taxon>
        <taxon>Mollusca</taxon>
        <taxon>Bivalvia</taxon>
        <taxon>Autobranchia</taxon>
        <taxon>Pteriomorphia</taxon>
        <taxon>Mytilida</taxon>
        <taxon>Mytiloidea</taxon>
        <taxon>Mytilidae</taxon>
        <taxon>Mytilinae</taxon>
        <taxon>Mytilus</taxon>
    </lineage>
</organism>
<dbReference type="GO" id="GO:0030692">
    <property type="term" value="C:Noc4p-Nop14p complex"/>
    <property type="evidence" value="ECO:0007669"/>
    <property type="project" value="TreeGrafter"/>
</dbReference>
<evidence type="ECO:0000313" key="3">
    <source>
        <dbReference type="EMBL" id="CAC5423284.1"/>
    </source>
</evidence>
<dbReference type="PANTHER" id="PTHR12455">
    <property type="entry name" value="NUCLEOLAR COMPLEX PROTEIN 4"/>
    <property type="match status" value="1"/>
</dbReference>
<dbReference type="Pfam" id="PF03914">
    <property type="entry name" value="CBF"/>
    <property type="match status" value="1"/>
</dbReference>
<dbReference type="AlphaFoldDB" id="A0A6J8ERP1"/>
<comment type="similarity">
    <text evidence="1">Belongs to the CBF/MAK21 family.</text>
</comment>
<dbReference type="InterPro" id="IPR027193">
    <property type="entry name" value="Noc4"/>
</dbReference>
<evidence type="ECO:0000313" key="4">
    <source>
        <dbReference type="Proteomes" id="UP000507470"/>
    </source>
</evidence>
<keyword evidence="4" id="KW-1185">Reference proteome</keyword>
<dbReference type="Proteomes" id="UP000507470">
    <property type="component" value="Unassembled WGS sequence"/>
</dbReference>
<evidence type="ECO:0000259" key="2">
    <source>
        <dbReference type="Pfam" id="PF03914"/>
    </source>
</evidence>